<proteinExistence type="inferred from homology"/>
<dbReference type="Gene3D" id="3.40.50.720">
    <property type="entry name" value="NAD(P)-binding Rossmann-like Domain"/>
    <property type="match status" value="1"/>
</dbReference>
<gene>
    <name evidence="5" type="ORF">GKJPGBOP_04978</name>
</gene>
<evidence type="ECO:0000256" key="3">
    <source>
        <dbReference type="SAM" id="MobiDB-lite"/>
    </source>
</evidence>
<dbReference type="FunFam" id="3.40.50.720:FF:000084">
    <property type="entry name" value="Short-chain dehydrogenase reductase"/>
    <property type="match status" value="1"/>
</dbReference>
<reference evidence="5 6" key="1">
    <citation type="submission" date="2018-11" db="EMBL/GenBank/DDBJ databases">
        <title>Whole genome sequence of Streptomyces paromomycinus NBRC 15454(T).</title>
        <authorList>
            <person name="Komaki H."/>
            <person name="Tamura T."/>
        </authorList>
    </citation>
    <scope>NUCLEOTIDE SEQUENCE [LARGE SCALE GENOMIC DNA]</scope>
    <source>
        <strain evidence="5 6">NBRC 15454</strain>
    </source>
</reference>
<organism evidence="5 6">
    <name type="scientific">Streptomyces paromomycinus</name>
    <name type="common">Streptomyces rimosus subsp. paromomycinus</name>
    <dbReference type="NCBI Taxonomy" id="92743"/>
    <lineage>
        <taxon>Bacteria</taxon>
        <taxon>Bacillati</taxon>
        <taxon>Actinomycetota</taxon>
        <taxon>Actinomycetes</taxon>
        <taxon>Kitasatosporales</taxon>
        <taxon>Streptomycetaceae</taxon>
        <taxon>Streptomyces</taxon>
    </lineage>
</organism>
<evidence type="ECO:0000313" key="6">
    <source>
        <dbReference type="Proteomes" id="UP000286746"/>
    </source>
</evidence>
<dbReference type="PROSITE" id="PS00061">
    <property type="entry name" value="ADH_SHORT"/>
    <property type="match status" value="1"/>
</dbReference>
<dbReference type="AlphaFoldDB" id="A0A401W7F0"/>
<accession>A0A401W7F0</accession>
<name>A0A401W7F0_STREY</name>
<protein>
    <submittedName>
        <fullName evidence="5">Short-chain dehydrogenase</fullName>
    </submittedName>
</protein>
<dbReference type="RefSeq" id="WP_246177522.1">
    <property type="nucleotide sequence ID" value="NZ_BHZD01000001.1"/>
</dbReference>
<dbReference type="PRINTS" id="PR00081">
    <property type="entry name" value="GDHRDH"/>
</dbReference>
<feature type="compositionally biased region" description="Basic residues" evidence="3">
    <location>
        <begin position="47"/>
        <end position="56"/>
    </location>
</feature>
<dbReference type="InterPro" id="IPR020904">
    <property type="entry name" value="Sc_DH/Rdtase_CS"/>
</dbReference>
<feature type="domain" description="Ketoreductase" evidence="4">
    <location>
        <begin position="68"/>
        <end position="259"/>
    </location>
</feature>
<dbReference type="InterPro" id="IPR057326">
    <property type="entry name" value="KR_dom"/>
</dbReference>
<evidence type="ECO:0000256" key="1">
    <source>
        <dbReference type="ARBA" id="ARBA00006484"/>
    </source>
</evidence>
<evidence type="ECO:0000256" key="2">
    <source>
        <dbReference type="ARBA" id="ARBA00023002"/>
    </source>
</evidence>
<evidence type="ECO:0000313" key="5">
    <source>
        <dbReference type="EMBL" id="GCD45256.1"/>
    </source>
</evidence>
<feature type="compositionally biased region" description="Basic and acidic residues" evidence="3">
    <location>
        <begin position="18"/>
        <end position="35"/>
    </location>
</feature>
<dbReference type="InterPro" id="IPR002347">
    <property type="entry name" value="SDR_fam"/>
</dbReference>
<evidence type="ECO:0000259" key="4">
    <source>
        <dbReference type="SMART" id="SM00822"/>
    </source>
</evidence>
<dbReference type="CDD" id="cd05233">
    <property type="entry name" value="SDR_c"/>
    <property type="match status" value="1"/>
</dbReference>
<dbReference type="PANTHER" id="PTHR43669:SF3">
    <property type="entry name" value="ALCOHOL DEHYDROGENASE, PUTATIVE (AFU_ORTHOLOGUE AFUA_3G03445)-RELATED"/>
    <property type="match status" value="1"/>
</dbReference>
<dbReference type="PANTHER" id="PTHR43669">
    <property type="entry name" value="5-KETO-D-GLUCONATE 5-REDUCTASE"/>
    <property type="match status" value="1"/>
</dbReference>
<comment type="similarity">
    <text evidence="1">Belongs to the short-chain dehydrogenases/reductases (SDR) family.</text>
</comment>
<sequence length="312" mass="33040">MSQHGPRGQQGHEGGPGRADRHGQHQDRQHKHEAGYGHQDPYGQQGRSRRQGHRRPAGAPDGSRFTGRTVLVTGAAAGIGAATADRLAAEGARVLLLDIDDERGERTARRIRALGGRASYEHCDVAREDHWQRAAHAARQRYGPVDALVSNAALQGPHAPADVTAPADWDRQLAVNLTGAFLGVRTVLTDLRERRGAVVLTSSVQAHFGLPGRPAYAATKAGLTGLARQLAVEYGPQVRVNSVLPGPVLTAAWEAVGEADRRASAEATAAGRLGRPEEVATAIAFLLSDDASYVTGADLVVDGGWSVRKESS</sequence>
<comment type="caution">
    <text evidence="5">The sequence shown here is derived from an EMBL/GenBank/DDBJ whole genome shotgun (WGS) entry which is preliminary data.</text>
</comment>
<dbReference type="InterPro" id="IPR036291">
    <property type="entry name" value="NAD(P)-bd_dom_sf"/>
</dbReference>
<feature type="region of interest" description="Disordered" evidence="3">
    <location>
        <begin position="1"/>
        <end position="66"/>
    </location>
</feature>
<dbReference type="GO" id="GO:0016491">
    <property type="term" value="F:oxidoreductase activity"/>
    <property type="evidence" value="ECO:0007669"/>
    <property type="project" value="UniProtKB-KW"/>
</dbReference>
<dbReference type="PRINTS" id="PR00080">
    <property type="entry name" value="SDRFAMILY"/>
</dbReference>
<keyword evidence="2" id="KW-0560">Oxidoreductase</keyword>
<dbReference type="EMBL" id="BHZD01000001">
    <property type="protein sequence ID" value="GCD45256.1"/>
    <property type="molecule type" value="Genomic_DNA"/>
</dbReference>
<dbReference type="Pfam" id="PF13561">
    <property type="entry name" value="adh_short_C2"/>
    <property type="match status" value="1"/>
</dbReference>
<dbReference type="SMART" id="SM00822">
    <property type="entry name" value="PKS_KR"/>
    <property type="match status" value="1"/>
</dbReference>
<dbReference type="Proteomes" id="UP000286746">
    <property type="component" value="Unassembled WGS sequence"/>
</dbReference>
<keyword evidence="6" id="KW-1185">Reference proteome</keyword>
<dbReference type="SUPFAM" id="SSF51735">
    <property type="entry name" value="NAD(P)-binding Rossmann-fold domains"/>
    <property type="match status" value="1"/>
</dbReference>